<dbReference type="SUPFAM" id="SSF82866">
    <property type="entry name" value="Multidrug efflux transporter AcrB transmembrane domain"/>
    <property type="match status" value="2"/>
</dbReference>
<dbReference type="GO" id="GO:0005886">
    <property type="term" value="C:plasma membrane"/>
    <property type="evidence" value="ECO:0007669"/>
    <property type="project" value="TreeGrafter"/>
</dbReference>
<feature type="transmembrane region" description="Helical" evidence="2">
    <location>
        <begin position="411"/>
        <end position="431"/>
    </location>
</feature>
<dbReference type="eggNOG" id="COG0841">
    <property type="taxonomic scope" value="Bacteria"/>
</dbReference>
<feature type="compositionally biased region" description="Polar residues" evidence="1">
    <location>
        <begin position="1084"/>
        <end position="1095"/>
    </location>
</feature>
<name>B8HU65_CYAP4</name>
<feature type="transmembrane region" description="Helical" evidence="2">
    <location>
        <begin position="500"/>
        <end position="519"/>
    </location>
</feature>
<dbReference type="InterPro" id="IPR001036">
    <property type="entry name" value="Acrflvin-R"/>
</dbReference>
<dbReference type="PRINTS" id="PR00702">
    <property type="entry name" value="ACRIFLAVINRP"/>
</dbReference>
<feature type="region of interest" description="Disordered" evidence="1">
    <location>
        <begin position="1084"/>
        <end position="1112"/>
    </location>
</feature>
<sequence>MKSSSNTSDQLGFVGRLAKQFIDSKLTPLIILVSLLLGLGATFILPREEEPQITVPMADVFVQMPGATAQDVEQRVTFPMEKLIKELPGVEYIYSTSRPGSALVIVRFYVGQKTEDAIVQLYNKLYANFDKIPAGVSQPLIKSRSIDDVPILTLTLWGEQSNATELRQIAAQLDEQIKQIPDVSETTMIGGQKRQLRVQLDPVRLNAFGLTPLEIAQAFQAQNSELASGTFSQNNQSFWVRTQSFIRSAEDAQNLVVAVANNQPVYLRDVATVTDGAEEPASYVFYGQGIGGEKKEHAGGETDAVTIAIAKRPGANAIQVSHRVLHKLEQIQRNYLPSNVHLTVSRDYGETAAERSNELLFHMLIAVGSVTLLMGFVLGKKEAMVVAVSIPVTLALTLASFVFYGFTLNRVTFFALIFSIGILVDDAIVVVENVGRHLQLPENKTRLQLSTHRRHTLQQIILEAVDEVGNPTILATLAVIAAILPMAFVGGLMGPYMRPIPLGASAAMIFSALVAFIVVPWTTVRVFSGAASLHGHSEQEDALSRLYRRFMRPLIHDRAKGNWFIIGTVTALLVIIVGLAGFRLVILKMLPYDNKSEVQIVLNMPEGTTLEETARVTREMGQYLATVPEVMNYQTYVGTASPYNFNGLVRHSFLRSGSNVADIQVNFLPKGERKRQSHEIAKAIRLPLKAIADASGGRIQVAEIPPGPPVLQTLVTELYGPDYNGQLELARKIRQIYQSTPGIVDVDWYEEAPQTDYHLVIDREKAALNGISPDQISQVLQMGLSGENVGLLHDDHAREDVDINLRLNQSARTSLADLESLKLKGKNGNLVPLSALIRTEPQTLDKAIYHKNLQPVVYITGDVSGRVESAVYAMLNLQPQIEKLKPLGGTQIQTYLTEQPPITENYGIKWDGEWQVTYEVFRDLGVAFAVVLVLIYALVVGWFQSFLTPLVIMAAIPFSLVGIMPAHWLMGSFFTATSMIGFIAGAGIVVRNSIILVDFIELRLKEGMPLEEAVIDAGAVRFRPMLLTAAAVVVGSAIILADPIFQGLAISLMAGEVASLLLSRSAVPILYYKLWCDRKLQPQSADTSDINSDTGLTPVAPLPDLSSFDAKN</sequence>
<feature type="transmembrane region" description="Helical" evidence="2">
    <location>
        <begin position="924"/>
        <end position="944"/>
    </location>
</feature>
<feature type="transmembrane region" description="Helical" evidence="2">
    <location>
        <begin position="359"/>
        <end position="378"/>
    </location>
</feature>
<dbReference type="HOGENOM" id="CLU_002755_1_2_3"/>
<dbReference type="SUPFAM" id="SSF82693">
    <property type="entry name" value="Multidrug efflux transporter AcrB pore domain, PN1, PN2, PC1 and PC2 subdomains"/>
    <property type="match status" value="3"/>
</dbReference>
<dbReference type="STRING" id="395961.Cyan7425_2047"/>
<dbReference type="OrthoDB" id="9757876at2"/>
<proteinExistence type="predicted"/>
<dbReference type="SUPFAM" id="SSF82714">
    <property type="entry name" value="Multidrug efflux transporter AcrB TolC docking domain, DN and DC subdomains"/>
    <property type="match status" value="2"/>
</dbReference>
<dbReference type="InterPro" id="IPR027463">
    <property type="entry name" value="AcrB_DN_DC_subdom"/>
</dbReference>
<evidence type="ECO:0000313" key="3">
    <source>
        <dbReference type="EMBL" id="ACL44410.1"/>
    </source>
</evidence>
<accession>B8HU65</accession>
<dbReference type="Pfam" id="PF00873">
    <property type="entry name" value="ACR_tran"/>
    <property type="match status" value="1"/>
</dbReference>
<dbReference type="Gene3D" id="3.30.70.1320">
    <property type="entry name" value="Multidrug efflux transporter AcrB pore domain like"/>
    <property type="match status" value="1"/>
</dbReference>
<dbReference type="Gene3D" id="3.30.2090.10">
    <property type="entry name" value="Multidrug efflux transporter AcrB TolC docking domain, DN and DC subdomains"/>
    <property type="match status" value="2"/>
</dbReference>
<reference evidence="3" key="1">
    <citation type="submission" date="2009-01" db="EMBL/GenBank/DDBJ databases">
        <title>Complete sequence of chromosome Cyanothece sp. PCC 7425.</title>
        <authorList>
            <consortium name="US DOE Joint Genome Institute"/>
            <person name="Lucas S."/>
            <person name="Copeland A."/>
            <person name="Lapidus A."/>
            <person name="Glavina del Rio T."/>
            <person name="Dalin E."/>
            <person name="Tice H."/>
            <person name="Bruce D."/>
            <person name="Goodwin L."/>
            <person name="Pitluck S."/>
            <person name="Sims D."/>
            <person name="Meineke L."/>
            <person name="Brettin T."/>
            <person name="Detter J.C."/>
            <person name="Han C."/>
            <person name="Larimer F."/>
            <person name="Land M."/>
            <person name="Hauser L."/>
            <person name="Kyrpides N."/>
            <person name="Ovchinnikova G."/>
            <person name="Liberton M."/>
            <person name="Stoeckel J."/>
            <person name="Banerjee A."/>
            <person name="Singh A."/>
            <person name="Page L."/>
            <person name="Sato H."/>
            <person name="Zhao L."/>
            <person name="Sherman L."/>
            <person name="Pakrasi H."/>
            <person name="Richardson P."/>
        </authorList>
    </citation>
    <scope>NUCLEOTIDE SEQUENCE</scope>
    <source>
        <strain evidence="3">PCC 7425</strain>
    </source>
</reference>
<dbReference type="AlphaFoldDB" id="B8HU65"/>
<dbReference type="Gene3D" id="1.20.1640.10">
    <property type="entry name" value="Multidrug efflux transporter AcrB transmembrane domain"/>
    <property type="match status" value="2"/>
</dbReference>
<dbReference type="Gene3D" id="3.30.70.1440">
    <property type="entry name" value="Multidrug efflux transporter AcrB pore domain"/>
    <property type="match status" value="1"/>
</dbReference>
<keyword evidence="2" id="KW-1133">Transmembrane helix</keyword>
<dbReference type="GO" id="GO:0042910">
    <property type="term" value="F:xenobiotic transmembrane transporter activity"/>
    <property type="evidence" value="ECO:0007669"/>
    <property type="project" value="TreeGrafter"/>
</dbReference>
<dbReference type="Gene3D" id="3.30.70.1430">
    <property type="entry name" value="Multidrug efflux transporter AcrB pore domain"/>
    <property type="match status" value="2"/>
</dbReference>
<feature type="transmembrane region" description="Helical" evidence="2">
    <location>
        <begin position="1022"/>
        <end position="1041"/>
    </location>
</feature>
<feature type="transmembrane region" description="Helical" evidence="2">
    <location>
        <begin position="563"/>
        <end position="586"/>
    </location>
</feature>
<dbReference type="PANTHER" id="PTHR32063:SF16">
    <property type="entry name" value="CATION EFFLUX SYSTEM (ACRB_ACRD_ACRF FAMILY)"/>
    <property type="match status" value="1"/>
</dbReference>
<dbReference type="EMBL" id="CP001344">
    <property type="protein sequence ID" value="ACL44410.1"/>
    <property type="molecule type" value="Genomic_DNA"/>
</dbReference>
<keyword evidence="2" id="KW-0812">Transmembrane</keyword>
<evidence type="ECO:0000256" key="2">
    <source>
        <dbReference type="SAM" id="Phobius"/>
    </source>
</evidence>
<dbReference type="KEGG" id="cyn:Cyan7425_2047"/>
<protein>
    <submittedName>
        <fullName evidence="3">Acriflavin resistance protein</fullName>
    </submittedName>
</protein>
<gene>
    <name evidence="3" type="ordered locus">Cyan7425_2047</name>
</gene>
<evidence type="ECO:0000256" key="1">
    <source>
        <dbReference type="SAM" id="MobiDB-lite"/>
    </source>
</evidence>
<keyword evidence="2" id="KW-0472">Membrane</keyword>
<dbReference type="PANTHER" id="PTHR32063">
    <property type="match status" value="1"/>
</dbReference>
<feature type="transmembrane region" description="Helical" evidence="2">
    <location>
        <begin position="473"/>
        <end position="493"/>
    </location>
</feature>
<organism evidence="3">
    <name type="scientific">Cyanothece sp. (strain PCC 7425 / ATCC 29141)</name>
    <dbReference type="NCBI Taxonomy" id="395961"/>
    <lineage>
        <taxon>Bacteria</taxon>
        <taxon>Bacillati</taxon>
        <taxon>Cyanobacteriota</taxon>
        <taxon>Cyanophyceae</taxon>
        <taxon>Gomontiellales</taxon>
        <taxon>Cyanothecaceae</taxon>
        <taxon>Cyanothece</taxon>
    </lineage>
</organism>
<feature type="transmembrane region" description="Helical" evidence="2">
    <location>
        <begin position="26"/>
        <end position="45"/>
    </location>
</feature>
<feature type="transmembrane region" description="Helical" evidence="2">
    <location>
        <begin position="384"/>
        <end position="404"/>
    </location>
</feature>